<reference evidence="3" key="1">
    <citation type="submission" date="2022-11" db="UniProtKB">
        <authorList>
            <consortium name="WormBaseParasite"/>
        </authorList>
    </citation>
    <scope>IDENTIFICATION</scope>
</reference>
<dbReference type="AlphaFoldDB" id="A0A915J4R4"/>
<feature type="region of interest" description="Disordered" evidence="1">
    <location>
        <begin position="439"/>
        <end position="500"/>
    </location>
</feature>
<feature type="compositionally biased region" description="Low complexity" evidence="1">
    <location>
        <begin position="224"/>
        <end position="236"/>
    </location>
</feature>
<feature type="compositionally biased region" description="Low complexity" evidence="1">
    <location>
        <begin position="247"/>
        <end position="259"/>
    </location>
</feature>
<dbReference type="WBParaSite" id="nRc.2.0.1.t20707-RA">
    <property type="protein sequence ID" value="nRc.2.0.1.t20707-RA"/>
    <property type="gene ID" value="nRc.2.0.1.g20707"/>
</dbReference>
<accession>A0A915J4R4</accession>
<name>A0A915J4R4_ROMCU</name>
<keyword evidence="2" id="KW-1185">Reference proteome</keyword>
<organism evidence="2 3">
    <name type="scientific">Romanomermis culicivorax</name>
    <name type="common">Nematode worm</name>
    <dbReference type="NCBI Taxonomy" id="13658"/>
    <lineage>
        <taxon>Eukaryota</taxon>
        <taxon>Metazoa</taxon>
        <taxon>Ecdysozoa</taxon>
        <taxon>Nematoda</taxon>
        <taxon>Enoplea</taxon>
        <taxon>Dorylaimia</taxon>
        <taxon>Mermithida</taxon>
        <taxon>Mermithoidea</taxon>
        <taxon>Mermithidae</taxon>
        <taxon>Romanomermis</taxon>
    </lineage>
</organism>
<feature type="region of interest" description="Disordered" evidence="1">
    <location>
        <begin position="528"/>
        <end position="587"/>
    </location>
</feature>
<evidence type="ECO:0000256" key="1">
    <source>
        <dbReference type="SAM" id="MobiDB-lite"/>
    </source>
</evidence>
<evidence type="ECO:0000313" key="3">
    <source>
        <dbReference type="WBParaSite" id="nRc.2.0.1.t20707-RA"/>
    </source>
</evidence>
<sequence>MSALLVVHFADLHGDFLMQLAINRVPNKSTIQKYRTLKQVLGNLIKEYTHYLSDELGSSNRMEKHPNSHLLLNDVTWHPYKVHIVQKITEEDKENRLEFAQDEIDQMDRNPDHLANLKYFMHFGIQLSEVETSFPIFALKMLFTRLFIAVSLLCSCPAQNPFDGPNNFDPQQPVSLGFQIPQQQLVPYQPASNNGPSGDFQQIPQEQPVPYQSTSNDGPGGAFQQIPQQQLIPYQPASNNDPGGDFQQISQQQPVPYQPTSNNGFQQTQEQQQCSPGQEKKRRSFIYVCRNGNWEPGFCVVSLPNGQGEKRISIGEAEIFTSFLAYMYFLRNNDARLHFVSFRTSDEDRNAIDESHISDNYSTILTCLSVSILFVLTIWQCAKCKKTSELERVVEETPAVVQENAEIPVGGVGKASVFGHGKHLHHLSIESKIHAQGLQGSMSSLHQTTKKRRRTDKQEKRKKEKPSAVAQERPAPEESLENIEAKKILTVSPQSPVEHPVEEERIFHLPAPHIAPSARAALTVNNAANLKSDRSRNKDAHSPSLTDGETPPNKEAQPLPTVHDVSQPPSLPSPSPTDFAVGGSDRPKMKWAPLVTAEFYSPTMKKKVVQKDERKKVTA</sequence>
<evidence type="ECO:0000313" key="2">
    <source>
        <dbReference type="Proteomes" id="UP000887565"/>
    </source>
</evidence>
<proteinExistence type="predicted"/>
<feature type="compositionally biased region" description="Basic and acidic residues" evidence="1">
    <location>
        <begin position="531"/>
        <end position="541"/>
    </location>
</feature>
<feature type="compositionally biased region" description="Polar residues" evidence="1">
    <location>
        <begin position="187"/>
        <end position="217"/>
    </location>
</feature>
<feature type="region of interest" description="Disordered" evidence="1">
    <location>
        <begin position="187"/>
        <end position="278"/>
    </location>
</feature>
<protein>
    <submittedName>
        <fullName evidence="3">Uncharacterized protein</fullName>
    </submittedName>
</protein>
<dbReference type="Proteomes" id="UP000887565">
    <property type="component" value="Unplaced"/>
</dbReference>